<feature type="compositionally biased region" description="Acidic residues" evidence="1">
    <location>
        <begin position="9"/>
        <end position="29"/>
    </location>
</feature>
<evidence type="ECO:0000313" key="3">
    <source>
        <dbReference type="Proteomes" id="UP001383192"/>
    </source>
</evidence>
<evidence type="ECO:0000256" key="1">
    <source>
        <dbReference type="SAM" id="MobiDB-lite"/>
    </source>
</evidence>
<comment type="caution">
    <text evidence="2">The sequence shown here is derived from an EMBL/GenBank/DDBJ whole genome shotgun (WGS) entry which is preliminary data.</text>
</comment>
<sequence>MDWMKPTLDEDEDEEDEDDEGEDEEDEDEGKDKNEGKDEGKGKGRDKDKQEEIQSAIATLAKKTFEETLRQMNVAMTGLLLLKPNHKERVIELTRKPTHLHHQVSTSEPPMKIPYIVPVSIEEEAIAAVRLTDFIIHRAISMIDEQSNVSLRKHTFDPVEMLSGSKIPFFDFLSHNSTMIEAKSSESTRTHSLPIVRARDTYNRKIMLGENELHQVLYEMYVTLVQEGERARRAVLTDGTHWVFILVLRDTENSQEGSYIYGSKSIPTENRDWATEYVLDNGVADCIAGIVAYWVLHSHDGDITEDDWFELLDFNSKPSEPST</sequence>
<reference evidence="2 3" key="1">
    <citation type="submission" date="2024-01" db="EMBL/GenBank/DDBJ databases">
        <title>A draft genome for a cacao thread blight-causing isolate of Paramarasmius palmivorus.</title>
        <authorList>
            <person name="Baruah I.K."/>
            <person name="Bukari Y."/>
            <person name="Amoako-Attah I."/>
            <person name="Meinhardt L.W."/>
            <person name="Bailey B.A."/>
            <person name="Cohen S.P."/>
        </authorList>
    </citation>
    <scope>NUCLEOTIDE SEQUENCE [LARGE SCALE GENOMIC DNA]</scope>
    <source>
        <strain evidence="2 3">GH-12</strain>
    </source>
</reference>
<protein>
    <submittedName>
        <fullName evidence="2">Uncharacterized protein</fullName>
    </submittedName>
</protein>
<evidence type="ECO:0000313" key="2">
    <source>
        <dbReference type="EMBL" id="KAK7043964.1"/>
    </source>
</evidence>
<feature type="compositionally biased region" description="Basic and acidic residues" evidence="1">
    <location>
        <begin position="30"/>
        <end position="50"/>
    </location>
</feature>
<name>A0AAW0CYP4_9AGAR</name>
<keyword evidence="3" id="KW-1185">Reference proteome</keyword>
<gene>
    <name evidence="2" type="ORF">VNI00_008132</name>
</gene>
<accession>A0AAW0CYP4</accession>
<dbReference type="AlphaFoldDB" id="A0AAW0CYP4"/>
<dbReference type="EMBL" id="JAYKXP010000027">
    <property type="protein sequence ID" value="KAK7043964.1"/>
    <property type="molecule type" value="Genomic_DNA"/>
</dbReference>
<feature type="region of interest" description="Disordered" evidence="1">
    <location>
        <begin position="1"/>
        <end position="50"/>
    </location>
</feature>
<proteinExistence type="predicted"/>
<dbReference type="Proteomes" id="UP001383192">
    <property type="component" value="Unassembled WGS sequence"/>
</dbReference>
<organism evidence="2 3">
    <name type="scientific">Paramarasmius palmivorus</name>
    <dbReference type="NCBI Taxonomy" id="297713"/>
    <lineage>
        <taxon>Eukaryota</taxon>
        <taxon>Fungi</taxon>
        <taxon>Dikarya</taxon>
        <taxon>Basidiomycota</taxon>
        <taxon>Agaricomycotina</taxon>
        <taxon>Agaricomycetes</taxon>
        <taxon>Agaricomycetidae</taxon>
        <taxon>Agaricales</taxon>
        <taxon>Marasmiineae</taxon>
        <taxon>Marasmiaceae</taxon>
        <taxon>Paramarasmius</taxon>
    </lineage>
</organism>